<evidence type="ECO:0000256" key="1">
    <source>
        <dbReference type="SAM" id="MobiDB-lite"/>
    </source>
</evidence>
<dbReference type="Pfam" id="PF25325">
    <property type="entry name" value="EF-hand_EFHB_C"/>
    <property type="match status" value="1"/>
</dbReference>
<protein>
    <recommendedName>
        <fullName evidence="2">EFHB C-terminal EF-hand domain-containing protein</fullName>
    </recommendedName>
</protein>
<feature type="region of interest" description="Disordered" evidence="1">
    <location>
        <begin position="1"/>
        <end position="29"/>
    </location>
</feature>
<organism evidence="3">
    <name type="scientific">Eutreptiella gymnastica</name>
    <dbReference type="NCBI Taxonomy" id="73025"/>
    <lineage>
        <taxon>Eukaryota</taxon>
        <taxon>Discoba</taxon>
        <taxon>Euglenozoa</taxon>
        <taxon>Euglenida</taxon>
        <taxon>Spirocuta</taxon>
        <taxon>Euglenophyceae</taxon>
        <taxon>Eutreptiales</taxon>
        <taxon>Eutreptiaceae</taxon>
        <taxon>Eutreptiella</taxon>
    </lineage>
</organism>
<dbReference type="AlphaFoldDB" id="A0A7S4C889"/>
<proteinExistence type="predicted"/>
<reference evidence="3" key="1">
    <citation type="submission" date="2021-01" db="EMBL/GenBank/DDBJ databases">
        <authorList>
            <person name="Corre E."/>
            <person name="Pelletier E."/>
            <person name="Niang G."/>
            <person name="Scheremetjew M."/>
            <person name="Finn R."/>
            <person name="Kale V."/>
            <person name="Holt S."/>
            <person name="Cochrane G."/>
            <person name="Meng A."/>
            <person name="Brown T."/>
            <person name="Cohen L."/>
        </authorList>
    </citation>
    <scope>NUCLEOTIDE SEQUENCE</scope>
    <source>
        <strain evidence="3">CCMP1594</strain>
    </source>
</reference>
<feature type="domain" description="EFHB C-terminal EF-hand" evidence="2">
    <location>
        <begin position="320"/>
        <end position="388"/>
    </location>
</feature>
<dbReference type="InterPro" id="IPR057428">
    <property type="entry name" value="EFHB_EF-hand_C"/>
</dbReference>
<sequence length="392" mass="44076">MPAAGKLTKNPHESAGSCLQMDFGDESSTTDRFREMRQAYRQEPGQMYTHYASARDSPPPDIRHGIINVSNGSTKELIAPTTTQSAFAERQREMQTACYKSERQSRLGKTPITHNPSPLDATFRYGYPTPASGTTVKDLLHANDTEDTGDMAVHGRYVKSHHSYAPGEQKMRGYDWLSNGINPTSFRFGYVPKERGSDSVSTLLKMEPKQHVVRKELEDYRDLHHDHLGAPKNFGFGGGARPRDHTYGHPPKPTDTQWFGGDPEDLNPDHLLQNRARKVMPEPTQDRIFGVPTVRHDIRRPRNKRVTDCQDYGDSKTSAQLVNPSPFVEFGLDEDDFEQPVTRAEMEQLAKDARMGLSAADFDRAWAQASTMGLSNAVSVEKFRRALDILDL</sequence>
<feature type="region of interest" description="Disordered" evidence="1">
    <location>
        <begin position="99"/>
        <end position="121"/>
    </location>
</feature>
<evidence type="ECO:0000259" key="2">
    <source>
        <dbReference type="Pfam" id="PF25325"/>
    </source>
</evidence>
<name>A0A7S4C889_9EUGL</name>
<dbReference type="EMBL" id="HBJA01001419">
    <property type="protein sequence ID" value="CAE0789260.1"/>
    <property type="molecule type" value="Transcribed_RNA"/>
</dbReference>
<accession>A0A7S4C889</accession>
<evidence type="ECO:0000313" key="3">
    <source>
        <dbReference type="EMBL" id="CAE0789260.1"/>
    </source>
</evidence>
<gene>
    <name evidence="3" type="ORF">EGYM00163_LOCUS373</name>
</gene>